<keyword evidence="2" id="KW-0812">Transmembrane</keyword>
<evidence type="ECO:0000313" key="4">
    <source>
        <dbReference type="Proteomes" id="UP000034680"/>
    </source>
</evidence>
<dbReference type="Gene3D" id="2.120.10.80">
    <property type="entry name" value="Kelch-type beta propeller"/>
    <property type="match status" value="2"/>
</dbReference>
<evidence type="ECO:0000256" key="2">
    <source>
        <dbReference type="SAM" id="Phobius"/>
    </source>
</evidence>
<reference evidence="3 4" key="1">
    <citation type="submission" date="2015-05" db="EMBL/GenBank/DDBJ databases">
        <title>Distinctive expansion of gene families associated with plant cell wall degradation and secondary metabolism in the genomes of grapevine trunk pathogens.</title>
        <authorList>
            <person name="Lawrence D.P."/>
            <person name="Travadon R."/>
            <person name="Rolshausen P.E."/>
            <person name="Baumgartner K."/>
        </authorList>
    </citation>
    <scope>NUCLEOTIDE SEQUENCE [LARGE SCALE GENOMIC DNA]</scope>
    <source>
        <strain evidence="3">DA912</strain>
    </source>
</reference>
<dbReference type="OrthoDB" id="10251809at2759"/>
<dbReference type="Proteomes" id="UP000034680">
    <property type="component" value="Unassembled WGS sequence"/>
</dbReference>
<dbReference type="InterPro" id="IPR015915">
    <property type="entry name" value="Kelch-typ_b-propeller"/>
</dbReference>
<dbReference type="AlphaFoldDB" id="A0A0G2FRZ1"/>
<feature type="region of interest" description="Disordered" evidence="1">
    <location>
        <begin position="145"/>
        <end position="164"/>
    </location>
</feature>
<dbReference type="PANTHER" id="PTHR23244:SF441">
    <property type="entry name" value="KELCH REPEAT PROTEIN"/>
    <property type="match status" value="1"/>
</dbReference>
<feature type="compositionally biased region" description="Low complexity" evidence="1">
    <location>
        <begin position="590"/>
        <end position="606"/>
    </location>
</feature>
<keyword evidence="2" id="KW-0472">Membrane</keyword>
<feature type="region of interest" description="Disordered" evidence="1">
    <location>
        <begin position="555"/>
        <end position="666"/>
    </location>
</feature>
<keyword evidence="2" id="KW-1133">Transmembrane helix</keyword>
<gene>
    <name evidence="3" type="ORF">UCDDA912_g03036</name>
</gene>
<evidence type="ECO:0000313" key="3">
    <source>
        <dbReference type="EMBL" id="KKY36942.1"/>
    </source>
</evidence>
<evidence type="ECO:0000256" key="1">
    <source>
        <dbReference type="SAM" id="MobiDB-lite"/>
    </source>
</evidence>
<protein>
    <submittedName>
        <fullName evidence="3">Putative kelch domain-containing protein</fullName>
    </submittedName>
</protein>
<reference evidence="3 4" key="2">
    <citation type="submission" date="2015-05" db="EMBL/GenBank/DDBJ databases">
        <authorList>
            <person name="Morales-Cruz A."/>
            <person name="Amrine K.C."/>
            <person name="Cantu D."/>
        </authorList>
    </citation>
    <scope>NUCLEOTIDE SEQUENCE [LARGE SCALE GENOMIC DNA]</scope>
    <source>
        <strain evidence="3">DA912</strain>
    </source>
</reference>
<proteinExistence type="predicted"/>
<feature type="region of interest" description="Disordered" evidence="1">
    <location>
        <begin position="463"/>
        <end position="482"/>
    </location>
</feature>
<dbReference type="STRING" id="1214573.A0A0G2FRZ1"/>
<feature type="compositionally biased region" description="Low complexity" evidence="1">
    <location>
        <begin position="643"/>
        <end position="657"/>
    </location>
</feature>
<feature type="compositionally biased region" description="Polar residues" evidence="1">
    <location>
        <begin position="145"/>
        <end position="162"/>
    </location>
</feature>
<sequence length="680" mass="71164">MVCQACSRKETEGKGKQDTVGIADAGPIMLSRADSPKDVCARWAMQSTILNGTLYMYGGEAKTTLNQENDTWNNNLLALDLTSTWDTSSPSLTGLPQPSGPPAVALGALWNDYTSLYVYGGEFADNPFQEPAEVSTWQYRISSGTWTEHSDPQTSSGNNSASEGVPVQRAAEGAAVSVPELGLSWYFGGHLDLSTTPGWSMYTERVYLKSLLEFTHPGYANNGVFSLRGSGAPASGAYRNITEGGLQLSDAFTERADGVLVYVPGWGTSGVLIGLGGGTAEDFTDDMSTLDVYDIANSVCFQIYVFGGQNLQPAGNQIQYDDMYILTIPSFTWIGPVSQGGSGSSIPYARAGHTCTLRDGQMIVAGGFNTTVTSCDNPGIYVFNASSFEWGTSFRALAPSSDANSADNSVMAASYGYVVPEEVISVVGGGPSGSATITQPAASATGGPFATGKPPVFTITASGSTATITSPPDPSSSGDSSPANQGGLIAAIVVACLAGLAAGYLGYCAWLYRRQVRAYKTHLAVQNRFPARSASHGSFFFGAFGRRKSDARGKDEKAWLAGHRRDPSDASSSAGDESFAWVGRDKLLDPNTNSKSNSNKFTPTSSGARPSYGDESKGGGPSPGSGTSPGEVSGSSRPRRDSTSGGSTSSLEGLEPSFFSVVMGPRRALRVVNGLEDDAH</sequence>
<feature type="compositionally biased region" description="Low complexity" evidence="1">
    <location>
        <begin position="624"/>
        <end position="636"/>
    </location>
</feature>
<keyword evidence="4" id="KW-1185">Reference proteome</keyword>
<accession>A0A0G2FRZ1</accession>
<dbReference type="SUPFAM" id="SSF117281">
    <property type="entry name" value="Kelch motif"/>
    <property type="match status" value="1"/>
</dbReference>
<feature type="compositionally biased region" description="Basic and acidic residues" evidence="1">
    <location>
        <begin position="555"/>
        <end position="568"/>
    </location>
</feature>
<comment type="caution">
    <text evidence="3">The sequence shown here is derived from an EMBL/GenBank/DDBJ whole genome shotgun (WGS) entry which is preliminary data.</text>
</comment>
<feature type="transmembrane region" description="Helical" evidence="2">
    <location>
        <begin position="488"/>
        <end position="512"/>
    </location>
</feature>
<name>A0A0G2FRZ1_9PEZI</name>
<dbReference type="EMBL" id="LCUC01000102">
    <property type="protein sequence ID" value="KKY36942.1"/>
    <property type="molecule type" value="Genomic_DNA"/>
</dbReference>
<organism evidence="3 4">
    <name type="scientific">Diaporthe ampelina</name>
    <dbReference type="NCBI Taxonomy" id="1214573"/>
    <lineage>
        <taxon>Eukaryota</taxon>
        <taxon>Fungi</taxon>
        <taxon>Dikarya</taxon>
        <taxon>Ascomycota</taxon>
        <taxon>Pezizomycotina</taxon>
        <taxon>Sordariomycetes</taxon>
        <taxon>Sordariomycetidae</taxon>
        <taxon>Diaporthales</taxon>
        <taxon>Diaporthaceae</taxon>
        <taxon>Diaporthe</taxon>
    </lineage>
</organism>
<dbReference type="PANTHER" id="PTHR23244">
    <property type="entry name" value="KELCH REPEAT DOMAIN"/>
    <property type="match status" value="1"/>
</dbReference>